<reference evidence="2" key="1">
    <citation type="submission" date="2018-04" db="EMBL/GenBank/DDBJ databases">
        <title>Whole genome sequencing of Hypsizygus marmoreus.</title>
        <authorList>
            <person name="Choi I.-G."/>
            <person name="Min B."/>
            <person name="Kim J.-G."/>
            <person name="Kim S."/>
            <person name="Oh Y.-L."/>
            <person name="Kong W.-S."/>
            <person name="Park H."/>
            <person name="Jeong J."/>
            <person name="Song E.-S."/>
        </authorList>
    </citation>
    <scope>NUCLEOTIDE SEQUENCE [LARGE SCALE GENOMIC DNA]</scope>
    <source>
        <strain evidence="2">51987-8</strain>
    </source>
</reference>
<sequence length="359" mass="38742">MPVANADAGPGGQALNIEPYEPQHVSHTTHLVAGTRTLAWNRVVQPPPPVNPDPEHEDDSMNQVPIHAASWRPAAGSNSPPPLSSLKPSQGRKSISTSTVREANGVVTTHSLYAPESALAHAKEKEPEIRAALARVGYTEEFQVSAGFNDAAAKRDELVEELHIYLDMNFVFEKAAVAFLHDAFRAISAPYQGTFYFGKMSDGHGHIFVPQRPEKETGANEKAKWKSEGEDVEAVKRGRRRRTLADNGEDESVGSTSEHTVQMNYPGATLHIPCAIVGKSESSTMPIHFLGGSINLSSNVTGIDLAESGCWRKQLMCEEDNGISAAIGVITSESRLPSNDCGCGECFAAQPQRSTCVIF</sequence>
<dbReference type="AlphaFoldDB" id="A0A369JRA9"/>
<comment type="caution">
    <text evidence="2">The sequence shown here is derived from an EMBL/GenBank/DDBJ whole genome shotgun (WGS) entry which is preliminary data.</text>
</comment>
<dbReference type="EMBL" id="LUEZ02000053">
    <property type="protein sequence ID" value="RDB21884.1"/>
    <property type="molecule type" value="Genomic_DNA"/>
</dbReference>
<evidence type="ECO:0000313" key="3">
    <source>
        <dbReference type="Proteomes" id="UP000076154"/>
    </source>
</evidence>
<protein>
    <submittedName>
        <fullName evidence="2">Uncharacterized protein</fullName>
    </submittedName>
</protein>
<keyword evidence="3" id="KW-1185">Reference proteome</keyword>
<feature type="compositionally biased region" description="Polar residues" evidence="1">
    <location>
        <begin position="91"/>
        <end position="101"/>
    </location>
</feature>
<dbReference type="InParanoid" id="A0A369JRA9"/>
<feature type="region of interest" description="Disordered" evidence="1">
    <location>
        <begin position="42"/>
        <end position="61"/>
    </location>
</feature>
<evidence type="ECO:0000256" key="1">
    <source>
        <dbReference type="SAM" id="MobiDB-lite"/>
    </source>
</evidence>
<feature type="region of interest" description="Disordered" evidence="1">
    <location>
        <begin position="71"/>
        <end position="101"/>
    </location>
</feature>
<name>A0A369JRA9_HYPMA</name>
<proteinExistence type="predicted"/>
<dbReference type="Proteomes" id="UP000076154">
    <property type="component" value="Unassembled WGS sequence"/>
</dbReference>
<feature type="region of interest" description="Disordered" evidence="1">
    <location>
        <begin position="210"/>
        <end position="259"/>
    </location>
</feature>
<gene>
    <name evidence="2" type="ORF">Hypma_011116</name>
</gene>
<organism evidence="2 3">
    <name type="scientific">Hypsizygus marmoreus</name>
    <name type="common">White beech mushroom</name>
    <name type="synonym">Agaricus marmoreus</name>
    <dbReference type="NCBI Taxonomy" id="39966"/>
    <lineage>
        <taxon>Eukaryota</taxon>
        <taxon>Fungi</taxon>
        <taxon>Dikarya</taxon>
        <taxon>Basidiomycota</taxon>
        <taxon>Agaricomycotina</taxon>
        <taxon>Agaricomycetes</taxon>
        <taxon>Agaricomycetidae</taxon>
        <taxon>Agaricales</taxon>
        <taxon>Tricholomatineae</taxon>
        <taxon>Lyophyllaceae</taxon>
        <taxon>Hypsizygus</taxon>
    </lineage>
</organism>
<feature type="compositionally biased region" description="Basic and acidic residues" evidence="1">
    <location>
        <begin position="212"/>
        <end position="236"/>
    </location>
</feature>
<feature type="compositionally biased region" description="Low complexity" evidence="1">
    <location>
        <begin position="73"/>
        <end position="89"/>
    </location>
</feature>
<accession>A0A369JRA9</accession>
<evidence type="ECO:0000313" key="2">
    <source>
        <dbReference type="EMBL" id="RDB21884.1"/>
    </source>
</evidence>